<sequence>MPTTHYLPAVTIRLAAHETEIHTDSRTIRVLIPGLMVVLRDQLAAWGMWHIWQQASGQADTVFNGRSARYEVARRPYMHTAVSFTGRPSGVEVYARHHSRSRTGCGELAIRVGPLTIVTDDRSAYDTQAATWAEAAELAAQVWPGRYQQ</sequence>
<organism evidence="1 2">
    <name type="scientific">Sinosporangium album</name>
    <dbReference type="NCBI Taxonomy" id="504805"/>
    <lineage>
        <taxon>Bacteria</taxon>
        <taxon>Bacillati</taxon>
        <taxon>Actinomycetota</taxon>
        <taxon>Actinomycetes</taxon>
        <taxon>Streptosporangiales</taxon>
        <taxon>Streptosporangiaceae</taxon>
        <taxon>Sinosporangium</taxon>
    </lineage>
</organism>
<dbReference type="RefSeq" id="WP_093175923.1">
    <property type="nucleotide sequence ID" value="NZ_FNCN01000055.1"/>
</dbReference>
<protein>
    <submittedName>
        <fullName evidence="1">Uncharacterized protein</fullName>
    </submittedName>
</protein>
<proteinExistence type="predicted"/>
<dbReference type="AlphaFoldDB" id="A0A1G8KUS4"/>
<dbReference type="EMBL" id="FNCN01000055">
    <property type="protein sequence ID" value="SDI46650.1"/>
    <property type="molecule type" value="Genomic_DNA"/>
</dbReference>
<accession>A0A1G8KUS4</accession>
<reference evidence="1 2" key="1">
    <citation type="submission" date="2016-10" db="EMBL/GenBank/DDBJ databases">
        <authorList>
            <person name="de Groot N.N."/>
        </authorList>
    </citation>
    <scope>NUCLEOTIDE SEQUENCE [LARGE SCALE GENOMIC DNA]</scope>
    <source>
        <strain evidence="1 2">CPCC 201354</strain>
    </source>
</reference>
<evidence type="ECO:0000313" key="1">
    <source>
        <dbReference type="EMBL" id="SDI46650.1"/>
    </source>
</evidence>
<dbReference type="Proteomes" id="UP000198923">
    <property type="component" value="Unassembled WGS sequence"/>
</dbReference>
<name>A0A1G8KUS4_9ACTN</name>
<gene>
    <name evidence="1" type="ORF">SAMN05421505_1551</name>
</gene>
<evidence type="ECO:0000313" key="2">
    <source>
        <dbReference type="Proteomes" id="UP000198923"/>
    </source>
</evidence>
<keyword evidence="2" id="KW-1185">Reference proteome</keyword>
<dbReference type="OrthoDB" id="3541484at2"/>